<evidence type="ECO:0000313" key="3">
    <source>
        <dbReference type="Ensembl" id="ENSOSIP00000051532.1"/>
    </source>
</evidence>
<evidence type="ECO:0000313" key="4">
    <source>
        <dbReference type="Proteomes" id="UP000694383"/>
    </source>
</evidence>
<feature type="compositionally biased region" description="Low complexity" evidence="1">
    <location>
        <begin position="300"/>
        <end position="309"/>
    </location>
</feature>
<dbReference type="Pfam" id="PF15255">
    <property type="entry name" value="CAP-ZIP_m"/>
    <property type="match status" value="1"/>
</dbReference>
<reference evidence="3" key="2">
    <citation type="submission" date="2025-09" db="UniProtKB">
        <authorList>
            <consortium name="Ensembl"/>
        </authorList>
    </citation>
    <scope>IDENTIFICATION</scope>
</reference>
<protein>
    <submittedName>
        <fullName evidence="3">Zgc:153184</fullName>
    </submittedName>
</protein>
<keyword evidence="4" id="KW-1185">Reference proteome</keyword>
<dbReference type="Proteomes" id="UP000694383">
    <property type="component" value="Unplaced"/>
</dbReference>
<evidence type="ECO:0000259" key="2">
    <source>
        <dbReference type="Pfam" id="PF15255"/>
    </source>
</evidence>
<feature type="region of interest" description="Disordered" evidence="1">
    <location>
        <begin position="68"/>
        <end position="119"/>
    </location>
</feature>
<dbReference type="Ensembl" id="ENSOSIT00000054106.1">
    <property type="protein sequence ID" value="ENSOSIP00000051532.1"/>
    <property type="gene ID" value="ENSOSIG00000023875.1"/>
</dbReference>
<feature type="compositionally biased region" description="Basic and acidic residues" evidence="1">
    <location>
        <begin position="311"/>
        <end position="328"/>
    </location>
</feature>
<feature type="compositionally biased region" description="Basic residues" evidence="1">
    <location>
        <begin position="193"/>
        <end position="210"/>
    </location>
</feature>
<feature type="compositionally biased region" description="Low complexity" evidence="1">
    <location>
        <begin position="147"/>
        <end position="162"/>
    </location>
</feature>
<feature type="region of interest" description="Disordered" evidence="1">
    <location>
        <begin position="134"/>
        <end position="328"/>
    </location>
</feature>
<dbReference type="GeneTree" id="ENSGT00940000153997"/>
<accession>A0A8C8A114</accession>
<sequence>MKFFAEKWKEVGVAGGCCLWEPGAEATKRSWGSGCQLQAGRREQGGEVMKDSPSKPSVAELAGRLKGHFLPVPNSNDETPFRKRPPCSLKLQHQTHENEESEKNSVSAKPHTKMKNSAIIERLQANLALSPTALLPSAKSPEGKLQPPTLTPTTPCCPLSPTQRPSYQPSEEEDPVSFDSPPEGATLPSFNKTRARLSFKRRPPTRQHRRSTGDEVEAPLRDPSPSELKENRNEEQTFSALTEEPESVHTGSERKTKNKEEDCEKTEAGTTQSDPDNRPDLNLEEEQVKSTEDLEEEQLSSESVEQIQVDVKTEERQEEALQEIKNDS</sequence>
<evidence type="ECO:0000256" key="1">
    <source>
        <dbReference type="SAM" id="MobiDB-lite"/>
    </source>
</evidence>
<feature type="compositionally biased region" description="Basic and acidic residues" evidence="1">
    <location>
        <begin position="94"/>
        <end position="103"/>
    </location>
</feature>
<reference evidence="3" key="1">
    <citation type="submission" date="2025-08" db="UniProtKB">
        <authorList>
            <consortium name="Ensembl"/>
        </authorList>
    </citation>
    <scope>IDENTIFICATION</scope>
</reference>
<feature type="domain" description="FAM21/CAPZIP" evidence="2">
    <location>
        <begin position="113"/>
        <end position="215"/>
    </location>
</feature>
<feature type="compositionally biased region" description="Basic and acidic residues" evidence="1">
    <location>
        <begin position="251"/>
        <end position="267"/>
    </location>
</feature>
<dbReference type="AlphaFoldDB" id="A0A8C8A114"/>
<feature type="compositionally biased region" description="Basic and acidic residues" evidence="1">
    <location>
        <begin position="275"/>
        <end position="292"/>
    </location>
</feature>
<name>A0A8C8A114_9TELE</name>
<organism evidence="3 4">
    <name type="scientific">Oryzias sinensis</name>
    <name type="common">Chinese medaka</name>
    <dbReference type="NCBI Taxonomy" id="183150"/>
    <lineage>
        <taxon>Eukaryota</taxon>
        <taxon>Metazoa</taxon>
        <taxon>Chordata</taxon>
        <taxon>Craniata</taxon>
        <taxon>Vertebrata</taxon>
        <taxon>Euteleostomi</taxon>
        <taxon>Actinopterygii</taxon>
        <taxon>Neopterygii</taxon>
        <taxon>Teleostei</taxon>
        <taxon>Neoteleostei</taxon>
        <taxon>Acanthomorphata</taxon>
        <taxon>Ovalentaria</taxon>
        <taxon>Atherinomorphae</taxon>
        <taxon>Beloniformes</taxon>
        <taxon>Adrianichthyidae</taxon>
        <taxon>Oryziinae</taxon>
        <taxon>Oryzias</taxon>
    </lineage>
</organism>
<dbReference type="InterPro" id="IPR029341">
    <property type="entry name" value="FAM21/CAPZIP"/>
</dbReference>
<proteinExistence type="predicted"/>